<organism evidence="2 3">
    <name type="scientific">Lasallia pustulata</name>
    <dbReference type="NCBI Taxonomy" id="136370"/>
    <lineage>
        <taxon>Eukaryota</taxon>
        <taxon>Fungi</taxon>
        <taxon>Dikarya</taxon>
        <taxon>Ascomycota</taxon>
        <taxon>Pezizomycotina</taxon>
        <taxon>Lecanoromycetes</taxon>
        <taxon>OSLEUM clade</taxon>
        <taxon>Umbilicariomycetidae</taxon>
        <taxon>Umbilicariales</taxon>
        <taxon>Umbilicariaceae</taxon>
        <taxon>Lasallia</taxon>
    </lineage>
</organism>
<accession>A0A1W5DBL7</accession>
<dbReference type="EMBL" id="FWEW01003728">
    <property type="protein sequence ID" value="SLM40538.1"/>
    <property type="molecule type" value="Genomic_DNA"/>
</dbReference>
<evidence type="ECO:0000313" key="3">
    <source>
        <dbReference type="Proteomes" id="UP000192927"/>
    </source>
</evidence>
<dbReference type="AlphaFoldDB" id="A0A1W5DBL7"/>
<reference evidence="3" key="1">
    <citation type="submission" date="2017-03" db="EMBL/GenBank/DDBJ databases">
        <authorList>
            <person name="Sharma R."/>
            <person name="Thines M."/>
        </authorList>
    </citation>
    <scope>NUCLEOTIDE SEQUENCE [LARGE SCALE GENOMIC DNA]</scope>
</reference>
<proteinExistence type="predicted"/>
<feature type="compositionally biased region" description="Acidic residues" evidence="1">
    <location>
        <begin position="51"/>
        <end position="61"/>
    </location>
</feature>
<evidence type="ECO:0000313" key="2">
    <source>
        <dbReference type="EMBL" id="SLM40538.1"/>
    </source>
</evidence>
<evidence type="ECO:0000256" key="1">
    <source>
        <dbReference type="SAM" id="MobiDB-lite"/>
    </source>
</evidence>
<dbReference type="Proteomes" id="UP000192927">
    <property type="component" value="Unassembled WGS sequence"/>
</dbReference>
<name>A0A1W5DBL7_9LECA</name>
<feature type="compositionally biased region" description="Basic and acidic residues" evidence="1">
    <location>
        <begin position="62"/>
        <end position="75"/>
    </location>
</feature>
<keyword evidence="3" id="KW-1185">Reference proteome</keyword>
<protein>
    <submittedName>
        <fullName evidence="2">Uncharacterized protein</fullName>
    </submittedName>
</protein>
<feature type="region of interest" description="Disordered" evidence="1">
    <location>
        <begin position="49"/>
        <end position="99"/>
    </location>
</feature>
<sequence>MLIWQECNAGQSGKWTGLFKLLGIDGETCKMELPSGPTDFRSTTVKQYLTEAEEENSGQEEQQDHDQEDQDKSSQEEQEDPLQEHPLQPVAARQNADRP</sequence>